<keyword evidence="3" id="KW-0653">Protein transport</keyword>
<dbReference type="EMBL" id="CM035425">
    <property type="protein sequence ID" value="KAH7331821.1"/>
    <property type="molecule type" value="Genomic_DNA"/>
</dbReference>
<comment type="caution">
    <text evidence="6">The sequence shown here is derived from an EMBL/GenBank/DDBJ whole genome shotgun (WGS) entry which is preliminary data.</text>
</comment>
<feature type="region of interest" description="Disordered" evidence="4">
    <location>
        <begin position="44"/>
        <end position="65"/>
    </location>
</feature>
<dbReference type="Proteomes" id="UP000825935">
    <property type="component" value="Chromosome 20"/>
</dbReference>
<evidence type="ECO:0000259" key="5">
    <source>
        <dbReference type="Pfam" id="PF03081"/>
    </source>
</evidence>
<dbReference type="InterPro" id="IPR016159">
    <property type="entry name" value="Cullin_repeat-like_dom_sf"/>
</dbReference>
<sequence length="653" mass="73949">MDDISGDDRVMATAHSIIRSLDSNNARDMLRILSSFDDRFSRFTLSPPANGSDQQERNAPPLPASANSVVEVEEKSLQESLDLIQQWKRPSESSCRTFIWPDKPDLSKSYLNAVDFLQEFVKNPSPAVDSSTLDSAQNALQIAMLRLEDELQNLMETYGKPIDPDSLKETTGDNGDEEGDTNGGDKDGLMESNAERGRVDKNVKSMSIELFPCEIVTILGNIATRMVSNGYQAQCRRVYVCNRKGALEENLQRLGFEKLSVQDVQTMPWELMENEIINWIYIIELAVRVLLRNEKELCKSVFGDRLILIEDIFAEFAGGSITQLLNFGEAIASAETSPEKLFKLLDMYEALSESLSVIDDLFARGSGVDIRAEATAILSRIGDAAKRTFSAFENAVQRETSRNPVPGGAVHPLTRYVMNYIRFFSEYTETLDYLLKDRDDAQSRDQKSRSEGSCKGPLSLLTLNILELLEKNLDTKSRLYKDPSLKLLFLMNNLHYMVQKSRIAEVRKLIGDDWIKKHSGKLLFYHTDYRRTAWTKVLSYLVDEGISVSSGSMNAATRNLIKERFKNFNTAFEEIVKTQSSWIVSDSQLCAELQISITGMILPAYRNFLARFQKHLDAVKYRERYVKYTPEEVEDYINSLFSGSSGSMNRRKG</sequence>
<evidence type="ECO:0000256" key="2">
    <source>
        <dbReference type="ARBA" id="ARBA00022448"/>
    </source>
</evidence>
<feature type="compositionally biased region" description="Basic and acidic residues" evidence="4">
    <location>
        <begin position="162"/>
        <end position="171"/>
    </location>
</feature>
<dbReference type="AlphaFoldDB" id="A0A8T2SFB4"/>
<evidence type="ECO:0000313" key="7">
    <source>
        <dbReference type="Proteomes" id="UP000825935"/>
    </source>
</evidence>
<name>A0A8T2SFB4_CERRI</name>
<dbReference type="InterPro" id="IPR046364">
    <property type="entry name" value="Exo70_C"/>
</dbReference>
<evidence type="ECO:0000313" key="6">
    <source>
        <dbReference type="EMBL" id="KAH7331820.1"/>
    </source>
</evidence>
<dbReference type="InterPro" id="IPR004140">
    <property type="entry name" value="Exo70"/>
</dbReference>
<dbReference type="Pfam" id="PF03081">
    <property type="entry name" value="Exo70_C"/>
    <property type="match status" value="1"/>
</dbReference>
<evidence type="ECO:0000256" key="4">
    <source>
        <dbReference type="SAM" id="MobiDB-lite"/>
    </source>
</evidence>
<dbReference type="SUPFAM" id="SSF74788">
    <property type="entry name" value="Cullin repeat-like"/>
    <property type="match status" value="1"/>
</dbReference>
<dbReference type="OMA" id="FPQECAN"/>
<accession>A0A8T2SFB4</accession>
<evidence type="ECO:0000256" key="3">
    <source>
        <dbReference type="RuleBase" id="RU365026"/>
    </source>
</evidence>
<dbReference type="Gene3D" id="1.20.1280.170">
    <property type="entry name" value="Exocyst complex component Exo70"/>
    <property type="match status" value="1"/>
</dbReference>
<keyword evidence="2 3" id="KW-0813">Transport</keyword>
<reference evidence="6" key="1">
    <citation type="submission" date="2021-08" db="EMBL/GenBank/DDBJ databases">
        <title>WGS assembly of Ceratopteris richardii.</title>
        <authorList>
            <person name="Marchant D.B."/>
            <person name="Chen G."/>
            <person name="Jenkins J."/>
            <person name="Shu S."/>
            <person name="Leebens-Mack J."/>
            <person name="Grimwood J."/>
            <person name="Schmutz J."/>
            <person name="Soltis P."/>
            <person name="Soltis D."/>
            <person name="Chen Z.-H."/>
        </authorList>
    </citation>
    <scope>NUCLEOTIDE SEQUENCE</scope>
    <source>
        <strain evidence="6">Whitten #5841</strain>
        <tissue evidence="6">Leaf</tissue>
    </source>
</reference>
<dbReference type="GO" id="GO:0000145">
    <property type="term" value="C:exocyst"/>
    <property type="evidence" value="ECO:0007669"/>
    <property type="project" value="InterPro"/>
</dbReference>
<dbReference type="GO" id="GO:0006887">
    <property type="term" value="P:exocytosis"/>
    <property type="evidence" value="ECO:0007669"/>
    <property type="project" value="UniProtKB-KW"/>
</dbReference>
<comment type="function">
    <text evidence="3">Component of the exocyst complex.</text>
</comment>
<protein>
    <recommendedName>
        <fullName evidence="3">Exocyst subunit Exo70 family protein</fullName>
    </recommendedName>
</protein>
<keyword evidence="3" id="KW-0268">Exocytosis</keyword>
<organism evidence="6 7">
    <name type="scientific">Ceratopteris richardii</name>
    <name type="common">Triangle waterfern</name>
    <dbReference type="NCBI Taxonomy" id="49495"/>
    <lineage>
        <taxon>Eukaryota</taxon>
        <taxon>Viridiplantae</taxon>
        <taxon>Streptophyta</taxon>
        <taxon>Embryophyta</taxon>
        <taxon>Tracheophyta</taxon>
        <taxon>Polypodiopsida</taxon>
        <taxon>Polypodiidae</taxon>
        <taxon>Polypodiales</taxon>
        <taxon>Pteridineae</taxon>
        <taxon>Pteridaceae</taxon>
        <taxon>Parkerioideae</taxon>
        <taxon>Ceratopteris</taxon>
    </lineage>
</organism>
<dbReference type="PANTHER" id="PTHR12542:SF96">
    <property type="entry name" value="EXOCYST COMPLEX COMPONENT EXO70B1"/>
    <property type="match status" value="1"/>
</dbReference>
<feature type="region of interest" description="Disordered" evidence="4">
    <location>
        <begin position="158"/>
        <end position="193"/>
    </location>
</feature>
<gene>
    <name evidence="6" type="ORF">KP509_20G052000</name>
</gene>
<feature type="compositionally biased region" description="Basic and acidic residues" evidence="4">
    <location>
        <begin position="183"/>
        <end position="193"/>
    </location>
</feature>
<dbReference type="Pfam" id="PF20669">
    <property type="entry name" value="Exo70_N"/>
    <property type="match status" value="1"/>
</dbReference>
<feature type="compositionally biased region" description="Polar residues" evidence="4">
    <location>
        <begin position="44"/>
        <end position="53"/>
    </location>
</feature>
<dbReference type="GO" id="GO:0015031">
    <property type="term" value="P:protein transport"/>
    <property type="evidence" value="ECO:0007669"/>
    <property type="project" value="UniProtKB-KW"/>
</dbReference>
<proteinExistence type="inferred from homology"/>
<keyword evidence="7" id="KW-1185">Reference proteome</keyword>
<dbReference type="EMBL" id="CM035425">
    <property type="protein sequence ID" value="KAH7331820.1"/>
    <property type="molecule type" value="Genomic_DNA"/>
</dbReference>
<dbReference type="GO" id="GO:0005546">
    <property type="term" value="F:phosphatidylinositol-4,5-bisphosphate binding"/>
    <property type="evidence" value="ECO:0007669"/>
    <property type="project" value="InterPro"/>
</dbReference>
<feature type="domain" description="Exocyst complex subunit Exo70 C-terminal" evidence="5">
    <location>
        <begin position="278"/>
        <end position="639"/>
    </location>
</feature>
<dbReference type="PANTHER" id="PTHR12542">
    <property type="entry name" value="EXOCYST COMPLEX PROTEIN EXO70"/>
    <property type="match status" value="1"/>
</dbReference>
<comment type="similarity">
    <text evidence="1 3">Belongs to the EXO70 family.</text>
</comment>
<evidence type="ECO:0000256" key="1">
    <source>
        <dbReference type="ARBA" id="ARBA00006756"/>
    </source>
</evidence>
<dbReference type="OrthoDB" id="1922221at2759"/>